<dbReference type="Gene3D" id="2.60.120.650">
    <property type="entry name" value="Cupin"/>
    <property type="match status" value="1"/>
</dbReference>
<evidence type="ECO:0008006" key="3">
    <source>
        <dbReference type="Google" id="ProtNLM"/>
    </source>
</evidence>
<dbReference type="AlphaFoldDB" id="A0A7C8M501"/>
<keyword evidence="2" id="KW-1185">Reference proteome</keyword>
<dbReference type="OrthoDB" id="4161428at2759"/>
<evidence type="ECO:0000313" key="2">
    <source>
        <dbReference type="Proteomes" id="UP000481861"/>
    </source>
</evidence>
<proteinExistence type="predicted"/>
<gene>
    <name evidence="1" type="ORF">BDV95DRAFT_462850</name>
</gene>
<name>A0A7C8M501_9PLEO</name>
<feature type="non-terminal residue" evidence="1">
    <location>
        <position position="1"/>
    </location>
</feature>
<evidence type="ECO:0000313" key="1">
    <source>
        <dbReference type="EMBL" id="KAF2870600.1"/>
    </source>
</evidence>
<protein>
    <recommendedName>
        <fullName evidence="3">JmjC domain-containing protein</fullName>
    </recommendedName>
</protein>
<dbReference type="SUPFAM" id="SSF51197">
    <property type="entry name" value="Clavaminate synthase-like"/>
    <property type="match status" value="1"/>
</dbReference>
<feature type="non-terminal residue" evidence="1">
    <location>
        <position position="160"/>
    </location>
</feature>
<comment type="caution">
    <text evidence="1">The sequence shown here is derived from an EMBL/GenBank/DDBJ whole genome shotgun (WGS) entry which is preliminary data.</text>
</comment>
<accession>A0A7C8M501</accession>
<reference evidence="1 2" key="1">
    <citation type="submission" date="2020-01" db="EMBL/GenBank/DDBJ databases">
        <authorList>
            <consortium name="DOE Joint Genome Institute"/>
            <person name="Haridas S."/>
            <person name="Albert R."/>
            <person name="Binder M."/>
            <person name="Bloem J."/>
            <person name="Labutti K."/>
            <person name="Salamov A."/>
            <person name="Andreopoulos B."/>
            <person name="Baker S.E."/>
            <person name="Barry K."/>
            <person name="Bills G."/>
            <person name="Bluhm B.H."/>
            <person name="Cannon C."/>
            <person name="Castanera R."/>
            <person name="Culley D.E."/>
            <person name="Daum C."/>
            <person name="Ezra D."/>
            <person name="Gonzalez J.B."/>
            <person name="Henrissat B."/>
            <person name="Kuo A."/>
            <person name="Liang C."/>
            <person name="Lipzen A."/>
            <person name="Lutzoni F."/>
            <person name="Magnuson J."/>
            <person name="Mondo S."/>
            <person name="Nolan M."/>
            <person name="Ohm R."/>
            <person name="Pangilinan J."/>
            <person name="Park H.-J.H."/>
            <person name="Ramirez L."/>
            <person name="Alfaro M."/>
            <person name="Sun H."/>
            <person name="Tritt A."/>
            <person name="Yoshinaga Y."/>
            <person name="Zwiers L.-H.L."/>
            <person name="Turgeon B.G."/>
            <person name="Goodwin S.B."/>
            <person name="Spatafora J.W."/>
            <person name="Crous P.W."/>
            <person name="Grigoriev I.V."/>
        </authorList>
    </citation>
    <scope>NUCLEOTIDE SEQUENCE [LARGE SCALE GENOMIC DNA]</scope>
    <source>
        <strain evidence="1 2">CBS 611.86</strain>
    </source>
</reference>
<organism evidence="1 2">
    <name type="scientific">Massariosphaeria phaeospora</name>
    <dbReference type="NCBI Taxonomy" id="100035"/>
    <lineage>
        <taxon>Eukaryota</taxon>
        <taxon>Fungi</taxon>
        <taxon>Dikarya</taxon>
        <taxon>Ascomycota</taxon>
        <taxon>Pezizomycotina</taxon>
        <taxon>Dothideomycetes</taxon>
        <taxon>Pleosporomycetidae</taxon>
        <taxon>Pleosporales</taxon>
        <taxon>Pleosporales incertae sedis</taxon>
        <taxon>Massariosphaeria</taxon>
    </lineage>
</organism>
<dbReference type="EMBL" id="JAADJZ010000013">
    <property type="protein sequence ID" value="KAF2870600.1"/>
    <property type="molecule type" value="Genomic_DNA"/>
</dbReference>
<dbReference type="Proteomes" id="UP000481861">
    <property type="component" value="Unassembled WGS sequence"/>
</dbReference>
<sequence length="160" mass="17943">PGGKETVTPMRTIDCEACLRFALFGERYSYSGWHMDILNGTYVTIVTGLKAWFIYTGPWTDKEKTEFSQKGMTWTPAPGTVKMIVLRPEDTLVMRPGFPVIHAVLTLDDSLAAGGMIWANTAIPKIMENLAYILPYAVTTNELIPRQLPEYLDALYAYVT</sequence>